<evidence type="ECO:0000256" key="1">
    <source>
        <dbReference type="SAM" id="MobiDB-lite"/>
    </source>
</evidence>
<feature type="region of interest" description="Disordered" evidence="1">
    <location>
        <begin position="56"/>
        <end position="77"/>
    </location>
</feature>
<protein>
    <submittedName>
        <fullName evidence="2">Uncharacterized protein</fullName>
    </submittedName>
</protein>
<keyword evidence="3" id="KW-1185">Reference proteome</keyword>
<accession>A0AA38FV17</accession>
<evidence type="ECO:0000313" key="3">
    <source>
        <dbReference type="Proteomes" id="UP000824469"/>
    </source>
</evidence>
<gene>
    <name evidence="2" type="ORF">KI387_026647</name>
</gene>
<dbReference type="Proteomes" id="UP000824469">
    <property type="component" value="Unassembled WGS sequence"/>
</dbReference>
<feature type="non-terminal residue" evidence="2">
    <location>
        <position position="77"/>
    </location>
</feature>
<dbReference type="AlphaFoldDB" id="A0AA38FV17"/>
<name>A0AA38FV17_TAXCH</name>
<dbReference type="EMBL" id="JAHRHJ020000006">
    <property type="protein sequence ID" value="KAH9311612.1"/>
    <property type="molecule type" value="Genomic_DNA"/>
</dbReference>
<evidence type="ECO:0000313" key="2">
    <source>
        <dbReference type="EMBL" id="KAH9311612.1"/>
    </source>
</evidence>
<comment type="caution">
    <text evidence="2">The sequence shown here is derived from an EMBL/GenBank/DDBJ whole genome shotgun (WGS) entry which is preliminary data.</text>
</comment>
<feature type="compositionally biased region" description="Polar residues" evidence="1">
    <location>
        <begin position="66"/>
        <end position="77"/>
    </location>
</feature>
<sequence length="77" mass="8996">MVNIGKCCSPEEKVRFTTLLKKYIDVMAWSYADLKSFKPKDVQHSIPLKPDVKPYRKKQRHYNPKISGTIQARNSKD</sequence>
<proteinExistence type="predicted"/>
<reference evidence="2 3" key="1">
    <citation type="journal article" date="2021" name="Nat. Plants">
        <title>The Taxus genome provides insights into paclitaxel biosynthesis.</title>
        <authorList>
            <person name="Xiong X."/>
            <person name="Gou J."/>
            <person name="Liao Q."/>
            <person name="Li Y."/>
            <person name="Zhou Q."/>
            <person name="Bi G."/>
            <person name="Li C."/>
            <person name="Du R."/>
            <person name="Wang X."/>
            <person name="Sun T."/>
            <person name="Guo L."/>
            <person name="Liang H."/>
            <person name="Lu P."/>
            <person name="Wu Y."/>
            <person name="Zhang Z."/>
            <person name="Ro D.K."/>
            <person name="Shang Y."/>
            <person name="Huang S."/>
            <person name="Yan J."/>
        </authorList>
    </citation>
    <scope>NUCLEOTIDE SEQUENCE [LARGE SCALE GENOMIC DNA]</scope>
    <source>
        <strain evidence="2">Ta-2019</strain>
    </source>
</reference>
<organism evidence="2 3">
    <name type="scientific">Taxus chinensis</name>
    <name type="common">Chinese yew</name>
    <name type="synonym">Taxus wallichiana var. chinensis</name>
    <dbReference type="NCBI Taxonomy" id="29808"/>
    <lineage>
        <taxon>Eukaryota</taxon>
        <taxon>Viridiplantae</taxon>
        <taxon>Streptophyta</taxon>
        <taxon>Embryophyta</taxon>
        <taxon>Tracheophyta</taxon>
        <taxon>Spermatophyta</taxon>
        <taxon>Pinopsida</taxon>
        <taxon>Pinidae</taxon>
        <taxon>Conifers II</taxon>
        <taxon>Cupressales</taxon>
        <taxon>Taxaceae</taxon>
        <taxon>Taxus</taxon>
    </lineage>
</organism>